<feature type="domain" description="SusD-like N-terminal" evidence="7">
    <location>
        <begin position="74"/>
        <end position="180"/>
    </location>
</feature>
<evidence type="ECO:0000256" key="3">
    <source>
        <dbReference type="ARBA" id="ARBA00022729"/>
    </source>
</evidence>
<evidence type="ECO:0000313" key="9">
    <source>
        <dbReference type="Proteomes" id="UP000198757"/>
    </source>
</evidence>
<dbReference type="AlphaFoldDB" id="A0A1G6KQY3"/>
<dbReference type="Pfam" id="PF07980">
    <property type="entry name" value="SusD_RagB"/>
    <property type="match status" value="1"/>
</dbReference>
<evidence type="ECO:0000259" key="6">
    <source>
        <dbReference type="Pfam" id="PF07980"/>
    </source>
</evidence>
<keyword evidence="4" id="KW-0472">Membrane</keyword>
<dbReference type="Pfam" id="PF14322">
    <property type="entry name" value="SusD-like_3"/>
    <property type="match status" value="1"/>
</dbReference>
<dbReference type="InterPro" id="IPR011990">
    <property type="entry name" value="TPR-like_helical_dom_sf"/>
</dbReference>
<gene>
    <name evidence="8" type="ORF">SAMN04487894_10264</name>
</gene>
<proteinExistence type="inferred from homology"/>
<comment type="subcellular location">
    <subcellularLocation>
        <location evidence="1">Cell outer membrane</location>
    </subcellularLocation>
</comment>
<dbReference type="STRING" id="1285928.SAMN04487894_10264"/>
<evidence type="ECO:0000259" key="7">
    <source>
        <dbReference type="Pfam" id="PF14322"/>
    </source>
</evidence>
<dbReference type="GO" id="GO:0009279">
    <property type="term" value="C:cell outer membrane"/>
    <property type="evidence" value="ECO:0007669"/>
    <property type="project" value="UniProtKB-SubCell"/>
</dbReference>
<dbReference type="OrthoDB" id="5694214at2"/>
<dbReference type="EMBL" id="FMZO01000002">
    <property type="protein sequence ID" value="SDC33248.1"/>
    <property type="molecule type" value="Genomic_DNA"/>
</dbReference>
<dbReference type="InterPro" id="IPR033985">
    <property type="entry name" value="SusD-like_N"/>
</dbReference>
<keyword evidence="3" id="KW-0732">Signal</keyword>
<evidence type="ECO:0000256" key="5">
    <source>
        <dbReference type="ARBA" id="ARBA00023237"/>
    </source>
</evidence>
<accession>A0A1G6KQY3</accession>
<dbReference type="SUPFAM" id="SSF48452">
    <property type="entry name" value="TPR-like"/>
    <property type="match status" value="1"/>
</dbReference>
<feature type="domain" description="RagB/SusD" evidence="6">
    <location>
        <begin position="283"/>
        <end position="578"/>
    </location>
</feature>
<keyword evidence="9" id="KW-1185">Reference proteome</keyword>
<evidence type="ECO:0000256" key="4">
    <source>
        <dbReference type="ARBA" id="ARBA00023136"/>
    </source>
</evidence>
<dbReference type="Gene3D" id="1.25.40.390">
    <property type="match status" value="1"/>
</dbReference>
<dbReference type="RefSeq" id="WP_090388700.1">
    <property type="nucleotide sequence ID" value="NZ_FMZO01000002.1"/>
</dbReference>
<dbReference type="Proteomes" id="UP000198757">
    <property type="component" value="Unassembled WGS sequence"/>
</dbReference>
<name>A0A1G6KQY3_NIADE</name>
<evidence type="ECO:0000313" key="8">
    <source>
        <dbReference type="EMBL" id="SDC33248.1"/>
    </source>
</evidence>
<evidence type="ECO:0000256" key="1">
    <source>
        <dbReference type="ARBA" id="ARBA00004442"/>
    </source>
</evidence>
<dbReference type="InterPro" id="IPR012944">
    <property type="entry name" value="SusD_RagB_dom"/>
</dbReference>
<evidence type="ECO:0000256" key="2">
    <source>
        <dbReference type="ARBA" id="ARBA00006275"/>
    </source>
</evidence>
<organism evidence="8 9">
    <name type="scientific">Niabella drilacis (strain DSM 25811 / CCM 8410 / CCUG 62505 / LMG 26954 / E90)</name>
    <dbReference type="NCBI Taxonomy" id="1285928"/>
    <lineage>
        <taxon>Bacteria</taxon>
        <taxon>Pseudomonadati</taxon>
        <taxon>Bacteroidota</taxon>
        <taxon>Chitinophagia</taxon>
        <taxon>Chitinophagales</taxon>
        <taxon>Chitinophagaceae</taxon>
        <taxon>Niabella</taxon>
    </lineage>
</organism>
<sequence>MKKIFLFLCIILLGVRCSKVLDIEDVNNYQPEQVWNDPQQANAFVANLYNKFGNWSVAADRNSEQLSGIPFGEDAITVTGASTAFWDYGNVRLANLAIRDVQAGTLSQAEKDGILAQAYFMRAYTYFSMVKEYGGVPIVKTPLDRYQDDLDLPRNSTKECFEFIVEDLDKALTLLPAKIDVTATDWGHIDGNFAQAFKAKVLLYKASPQFNPGNPWDNAYWDNAYMENKKAYESLKSQGYGLIEDYGKIALSEKNAEIVFPVINKFPGKTAGWDFGARPGSLSRGNASACPTWEFVKAFPMKDGKLYNDPAGIYHQSDADFLQAYWKNRDPRFEKSILWNARLFPVAGTPKGYKQYTSVGIASANDNFGVNPHVGDKSTNNNTYTGFFILKNCNLNLTQPNVQQYDIDFVLMRFAEVMLNYAETANETGHTAVALALLREIRKRAGIEPGAGNTYGITAASREQVRLAIMNERNIELCFEGHRFNDLRRWRMFSLLDEKTKNGVEAIAINTNGSEMPIQQAQQQASTFSLSEDNFKYSVVQVPQTGVQKNIVPDKYYFYPIAQSIINKTTKLEQNKDWGGSFDPTLH</sequence>
<protein>
    <submittedName>
        <fullName evidence="8">Starch-binding associating with outer membrane</fullName>
    </submittedName>
</protein>
<comment type="similarity">
    <text evidence="2">Belongs to the SusD family.</text>
</comment>
<keyword evidence="5" id="KW-0998">Cell outer membrane</keyword>
<reference evidence="9" key="1">
    <citation type="submission" date="2016-10" db="EMBL/GenBank/DDBJ databases">
        <authorList>
            <person name="Varghese N."/>
            <person name="Submissions S."/>
        </authorList>
    </citation>
    <scope>NUCLEOTIDE SEQUENCE [LARGE SCALE GENOMIC DNA]</scope>
    <source>
        <strain evidence="9">DSM 25811 / CCM 8410 / LMG 26954 / E90</strain>
    </source>
</reference>